<gene>
    <name evidence="3" type="ORF">PgNI_06680</name>
</gene>
<dbReference type="Proteomes" id="UP000515153">
    <property type="component" value="Chromosome I"/>
</dbReference>
<reference evidence="3" key="2">
    <citation type="submission" date="2019-10" db="EMBL/GenBank/DDBJ databases">
        <authorList>
            <consortium name="NCBI Genome Project"/>
        </authorList>
    </citation>
    <scope>NUCLEOTIDE SEQUENCE</scope>
    <source>
        <strain evidence="3">NI907</strain>
    </source>
</reference>
<evidence type="ECO:0000313" key="2">
    <source>
        <dbReference type="Proteomes" id="UP000515153"/>
    </source>
</evidence>
<accession>A0A6P8B6M7</accession>
<feature type="region of interest" description="Disordered" evidence="1">
    <location>
        <begin position="90"/>
        <end position="111"/>
    </location>
</feature>
<keyword evidence="2" id="KW-1185">Reference proteome</keyword>
<name>A0A6P8B6M7_PYRGI</name>
<sequence length="136" mass="15090">MIRSRTDGSVEARPSSEAHFGYGKSRLAPNRNWDLSTKFGNPCRLRQANKHLKRLGAPAIEAIAKPCPALDSKSQVERGDFTMPCMHLSQLRIGTTQERRPPRTNSPEPWTRFNCGSLDPSWCVVEGGSPVGNQTE</sequence>
<feature type="compositionally biased region" description="Basic and acidic residues" evidence="1">
    <location>
        <begin position="1"/>
        <end position="16"/>
    </location>
</feature>
<dbReference type="RefSeq" id="XP_030982669.1">
    <property type="nucleotide sequence ID" value="XM_031126701.1"/>
</dbReference>
<proteinExistence type="predicted"/>
<feature type="region of interest" description="Disordered" evidence="1">
    <location>
        <begin position="1"/>
        <end position="32"/>
    </location>
</feature>
<reference evidence="2 3" key="1">
    <citation type="journal article" date="2019" name="Mol. Biol. Evol.">
        <title>Blast fungal genomes show frequent chromosomal changes, gene gains and losses, and effector gene turnover.</title>
        <authorList>
            <person name="Gomez Luciano L.B."/>
            <person name="Jason Tsai I."/>
            <person name="Chuma I."/>
            <person name="Tosa Y."/>
            <person name="Chen Y.H."/>
            <person name="Li J.Y."/>
            <person name="Li M.Y."/>
            <person name="Jade Lu M.Y."/>
            <person name="Nakayashiki H."/>
            <person name="Li W.H."/>
        </authorList>
    </citation>
    <scope>NUCLEOTIDE SEQUENCE [LARGE SCALE GENOMIC DNA]</scope>
    <source>
        <strain evidence="2 3">NI907</strain>
    </source>
</reference>
<reference evidence="3" key="3">
    <citation type="submission" date="2025-08" db="UniProtKB">
        <authorList>
            <consortium name="RefSeq"/>
        </authorList>
    </citation>
    <scope>IDENTIFICATION</scope>
    <source>
        <strain evidence="3">NI907</strain>
    </source>
</reference>
<dbReference type="AlphaFoldDB" id="A0A6P8B6M7"/>
<organism evidence="2 3">
    <name type="scientific">Pyricularia grisea</name>
    <name type="common">Crabgrass-specific blast fungus</name>
    <name type="synonym">Magnaporthe grisea</name>
    <dbReference type="NCBI Taxonomy" id="148305"/>
    <lineage>
        <taxon>Eukaryota</taxon>
        <taxon>Fungi</taxon>
        <taxon>Dikarya</taxon>
        <taxon>Ascomycota</taxon>
        <taxon>Pezizomycotina</taxon>
        <taxon>Sordariomycetes</taxon>
        <taxon>Sordariomycetidae</taxon>
        <taxon>Magnaporthales</taxon>
        <taxon>Pyriculariaceae</taxon>
        <taxon>Pyricularia</taxon>
    </lineage>
</organism>
<dbReference type="GeneID" id="41961610"/>
<protein>
    <submittedName>
        <fullName evidence="3">Uncharacterized protein</fullName>
    </submittedName>
</protein>
<evidence type="ECO:0000256" key="1">
    <source>
        <dbReference type="SAM" id="MobiDB-lite"/>
    </source>
</evidence>
<evidence type="ECO:0000313" key="3">
    <source>
        <dbReference type="RefSeq" id="XP_030982669.1"/>
    </source>
</evidence>
<dbReference type="KEGG" id="pgri:PgNI_06680"/>